<name>A0A5A7MPR0_9PROT</name>
<proteinExistence type="predicted"/>
<dbReference type="RefSeq" id="WP_210431525.1">
    <property type="nucleotide sequence ID" value="NZ_BKCL01000004.1"/>
</dbReference>
<accession>A0A5A7MPR0</accession>
<dbReference type="InterPro" id="IPR011990">
    <property type="entry name" value="TPR-like_helical_dom_sf"/>
</dbReference>
<dbReference type="AlphaFoldDB" id="A0A5A7MPR0"/>
<protein>
    <recommendedName>
        <fullName evidence="3">Sel1 repeat family protein</fullName>
    </recommendedName>
</protein>
<dbReference type="Gene3D" id="1.25.40.10">
    <property type="entry name" value="Tetratricopeptide repeat domain"/>
    <property type="match status" value="1"/>
</dbReference>
<dbReference type="EMBL" id="BKCL01000004">
    <property type="protein sequence ID" value="GEQ97836.1"/>
    <property type="molecule type" value="Genomic_DNA"/>
</dbReference>
<dbReference type="SUPFAM" id="SSF81901">
    <property type="entry name" value="HCP-like"/>
    <property type="match status" value="1"/>
</dbReference>
<evidence type="ECO:0000313" key="2">
    <source>
        <dbReference type="Proteomes" id="UP000322084"/>
    </source>
</evidence>
<reference evidence="1 2" key="1">
    <citation type="submission" date="2019-09" db="EMBL/GenBank/DDBJ databases">
        <title>NBRP : Genome information of microbial organism related human and environment.</title>
        <authorList>
            <person name="Hattori M."/>
            <person name="Oshima K."/>
            <person name="Inaba H."/>
            <person name="Suda W."/>
            <person name="Sakamoto M."/>
            <person name="Iino T."/>
            <person name="Kitahara M."/>
            <person name="Oshida Y."/>
            <person name="Iida T."/>
            <person name="Kudo T."/>
            <person name="Itoh T."/>
            <person name="Ohkuma M."/>
        </authorList>
    </citation>
    <scope>NUCLEOTIDE SEQUENCE [LARGE SCALE GENOMIC DNA]</scope>
    <source>
        <strain evidence="1 2">Hi-2</strain>
    </source>
</reference>
<sequence length="92" mass="9831">MGELDKDRSKALKRYLARAKTGDAQALYALGLSYATGASGAPDYVAAHKWFNLAAMNGVGRAADDRAELAREMSAAQIAAAQKAAREWLAHH</sequence>
<evidence type="ECO:0008006" key="3">
    <source>
        <dbReference type="Google" id="ProtNLM"/>
    </source>
</evidence>
<gene>
    <name evidence="1" type="ORF">JCM17844_14730</name>
</gene>
<organism evidence="1 2">
    <name type="scientific">Iodidimonas gelatinilytica</name>
    <dbReference type="NCBI Taxonomy" id="1236966"/>
    <lineage>
        <taxon>Bacteria</taxon>
        <taxon>Pseudomonadati</taxon>
        <taxon>Pseudomonadota</taxon>
        <taxon>Alphaproteobacteria</taxon>
        <taxon>Iodidimonadales</taxon>
        <taxon>Iodidimonadaceae</taxon>
        <taxon>Iodidimonas</taxon>
    </lineage>
</organism>
<evidence type="ECO:0000313" key="1">
    <source>
        <dbReference type="EMBL" id="GEQ97836.1"/>
    </source>
</evidence>
<dbReference type="SMART" id="SM00671">
    <property type="entry name" value="SEL1"/>
    <property type="match status" value="1"/>
</dbReference>
<dbReference type="Proteomes" id="UP000322084">
    <property type="component" value="Unassembled WGS sequence"/>
</dbReference>
<dbReference type="InterPro" id="IPR006597">
    <property type="entry name" value="Sel1-like"/>
</dbReference>
<comment type="caution">
    <text evidence="1">The sequence shown here is derived from an EMBL/GenBank/DDBJ whole genome shotgun (WGS) entry which is preliminary data.</text>
</comment>